<sequence length="251" mass="25561">MRGIIAAACAAAILTGCADPLADLGRYDEATVPAGTATADLVAPQGADSGLDFFQGAIEDGAAAAEEAASRPAATGGGFLASLFAAVPAVPAVPPSDSPTIAPGTELPWGHLATVCGLPDSEMGTRVGASSGYELWDSEPGSAQPRTFYITGFGNDCARQVTASLAMFGDVGTHEMVRYMTPEAVLPMTPTARAYEAIKASVCRVAAGTPCGSDIERLGQRTTFMTLYANLAQETFANILLSDGSVAATDF</sequence>
<gene>
    <name evidence="1" type="ORF">GZA08_14435</name>
</gene>
<name>A0A6B2K156_9RHOB</name>
<evidence type="ECO:0000313" key="2">
    <source>
        <dbReference type="Proteomes" id="UP000474757"/>
    </source>
</evidence>
<accession>A0A6B2K156</accession>
<comment type="caution">
    <text evidence="1">The sequence shown here is derived from an EMBL/GenBank/DDBJ whole genome shotgun (WGS) entry which is preliminary data.</text>
</comment>
<dbReference type="EMBL" id="JAAGAB010000003">
    <property type="protein sequence ID" value="NDV02164.1"/>
    <property type="molecule type" value="Genomic_DNA"/>
</dbReference>
<keyword evidence="2" id="KW-1185">Reference proteome</keyword>
<proteinExistence type="predicted"/>
<dbReference type="PROSITE" id="PS51257">
    <property type="entry name" value="PROKAR_LIPOPROTEIN"/>
    <property type="match status" value="1"/>
</dbReference>
<evidence type="ECO:0008006" key="3">
    <source>
        <dbReference type="Google" id="ProtNLM"/>
    </source>
</evidence>
<evidence type="ECO:0000313" key="1">
    <source>
        <dbReference type="EMBL" id="NDV02164.1"/>
    </source>
</evidence>
<reference evidence="1 2" key="1">
    <citation type="submission" date="2020-02" db="EMBL/GenBank/DDBJ databases">
        <title>Pseudoroseicyclus tamarix, sp. nov., isolated from offshore sediment of a Tamarix chinensis forest.</title>
        <authorList>
            <person name="Gai Y."/>
        </authorList>
    </citation>
    <scope>NUCLEOTIDE SEQUENCE [LARGE SCALE GENOMIC DNA]</scope>
    <source>
        <strain evidence="1 2">CLL3-39</strain>
    </source>
</reference>
<dbReference type="AlphaFoldDB" id="A0A6B2K156"/>
<dbReference type="Proteomes" id="UP000474757">
    <property type="component" value="Unassembled WGS sequence"/>
</dbReference>
<protein>
    <recommendedName>
        <fullName evidence="3">Lipoprotein</fullName>
    </recommendedName>
</protein>
<organism evidence="1 2">
    <name type="scientific">Pseudoroseicyclus tamaricis</name>
    <dbReference type="NCBI Taxonomy" id="2705421"/>
    <lineage>
        <taxon>Bacteria</taxon>
        <taxon>Pseudomonadati</taxon>
        <taxon>Pseudomonadota</taxon>
        <taxon>Alphaproteobacteria</taxon>
        <taxon>Rhodobacterales</taxon>
        <taxon>Paracoccaceae</taxon>
        <taxon>Pseudoroseicyclus</taxon>
    </lineage>
</organism>
<dbReference type="RefSeq" id="WP_163894844.1">
    <property type="nucleotide sequence ID" value="NZ_JAAFYS010000003.1"/>
</dbReference>